<dbReference type="InterPro" id="IPR050208">
    <property type="entry name" value="MHC_class-I_related"/>
</dbReference>
<dbReference type="Pfam" id="PF07654">
    <property type="entry name" value="C1-set"/>
    <property type="match status" value="1"/>
</dbReference>
<dbReference type="Proteomes" id="UP000265020">
    <property type="component" value="Unassembled WGS sequence"/>
</dbReference>
<keyword evidence="3" id="KW-0472">Membrane</keyword>
<keyword evidence="7" id="KW-1185">Reference proteome</keyword>
<evidence type="ECO:0000259" key="5">
    <source>
        <dbReference type="PROSITE" id="PS50835"/>
    </source>
</evidence>
<keyword evidence="1" id="KW-0325">Glycoprotein</keyword>
<protein>
    <recommendedName>
        <fullName evidence="5">Ig-like domain-containing protein</fullName>
    </recommendedName>
</protein>
<dbReference type="PROSITE" id="PS50835">
    <property type="entry name" value="IG_LIKE"/>
    <property type="match status" value="1"/>
</dbReference>
<organism evidence="6 7">
    <name type="scientific">Cyprinodon variegatus</name>
    <name type="common">Sheepshead minnow</name>
    <dbReference type="NCBI Taxonomy" id="28743"/>
    <lineage>
        <taxon>Eukaryota</taxon>
        <taxon>Metazoa</taxon>
        <taxon>Chordata</taxon>
        <taxon>Craniata</taxon>
        <taxon>Vertebrata</taxon>
        <taxon>Euteleostomi</taxon>
        <taxon>Actinopterygii</taxon>
        <taxon>Neopterygii</taxon>
        <taxon>Teleostei</taxon>
        <taxon>Neoteleostei</taxon>
        <taxon>Acanthomorphata</taxon>
        <taxon>Ovalentaria</taxon>
        <taxon>Atherinomorphae</taxon>
        <taxon>Cyprinodontiformes</taxon>
        <taxon>Cyprinodontidae</taxon>
        <taxon>Cyprinodon</taxon>
    </lineage>
</organism>
<dbReference type="STRING" id="28743.ENSCVAP00000001873"/>
<proteinExistence type="inferred from homology"/>
<keyword evidence="3" id="KW-0812">Transmembrane</keyword>
<feature type="signal peptide" evidence="4">
    <location>
        <begin position="1"/>
        <end position="26"/>
    </location>
</feature>
<evidence type="ECO:0000313" key="7">
    <source>
        <dbReference type="Proteomes" id="UP000265020"/>
    </source>
</evidence>
<dbReference type="PRINTS" id="PR01638">
    <property type="entry name" value="MHCCLASSI"/>
</dbReference>
<dbReference type="GO" id="GO:0009897">
    <property type="term" value="C:external side of plasma membrane"/>
    <property type="evidence" value="ECO:0007669"/>
    <property type="project" value="TreeGrafter"/>
</dbReference>
<dbReference type="GO" id="GO:0006955">
    <property type="term" value="P:immune response"/>
    <property type="evidence" value="ECO:0007669"/>
    <property type="project" value="TreeGrafter"/>
</dbReference>
<dbReference type="Gene3D" id="2.60.40.10">
    <property type="entry name" value="Immunoglobulins"/>
    <property type="match status" value="1"/>
</dbReference>
<dbReference type="SUPFAM" id="SSF48726">
    <property type="entry name" value="Immunoglobulin"/>
    <property type="match status" value="1"/>
</dbReference>
<accession>A0A3Q2CAN9</accession>
<feature type="transmembrane region" description="Helical" evidence="3">
    <location>
        <begin position="313"/>
        <end position="334"/>
    </location>
</feature>
<dbReference type="Ensembl" id="ENSCVAT00000012697.1">
    <property type="protein sequence ID" value="ENSCVAP00000001873.1"/>
    <property type="gene ID" value="ENSCVAG00000002892.1"/>
</dbReference>
<dbReference type="AlphaFoldDB" id="A0A3Q2CAN9"/>
<evidence type="ECO:0000256" key="4">
    <source>
        <dbReference type="SAM" id="SignalP"/>
    </source>
</evidence>
<dbReference type="GeneTree" id="ENSGT01120000271828"/>
<dbReference type="Gene3D" id="3.30.500.10">
    <property type="entry name" value="MHC class I-like antigen recognition-like"/>
    <property type="match status" value="1"/>
</dbReference>
<dbReference type="SMART" id="SM00407">
    <property type="entry name" value="IGc1"/>
    <property type="match status" value="1"/>
</dbReference>
<evidence type="ECO:0000256" key="3">
    <source>
        <dbReference type="SAM" id="Phobius"/>
    </source>
</evidence>
<evidence type="ECO:0000256" key="2">
    <source>
        <dbReference type="RuleBase" id="RU004439"/>
    </source>
</evidence>
<dbReference type="InterPro" id="IPR011162">
    <property type="entry name" value="MHC_I/II-like_Ag-recog"/>
</dbReference>
<dbReference type="InterPro" id="IPR003597">
    <property type="entry name" value="Ig_C1-set"/>
</dbReference>
<name>A0A3Q2CAN9_CYPVA</name>
<dbReference type="OMA" id="TFGNHIS"/>
<reference evidence="6" key="2">
    <citation type="submission" date="2025-09" db="UniProtKB">
        <authorList>
            <consortium name="Ensembl"/>
        </authorList>
    </citation>
    <scope>IDENTIFICATION</scope>
</reference>
<feature type="domain" description="Ig-like" evidence="5">
    <location>
        <begin position="207"/>
        <end position="293"/>
    </location>
</feature>
<dbReference type="InterPro" id="IPR011161">
    <property type="entry name" value="MHC_I-like_Ag-recog"/>
</dbReference>
<dbReference type="InterPro" id="IPR013783">
    <property type="entry name" value="Ig-like_fold"/>
</dbReference>
<dbReference type="InterPro" id="IPR036179">
    <property type="entry name" value="Ig-like_dom_sf"/>
</dbReference>
<comment type="similarity">
    <text evidence="2">Belongs to the MHC class I family.</text>
</comment>
<dbReference type="InterPro" id="IPR001039">
    <property type="entry name" value="MHC_I_a_a1/a2"/>
</dbReference>
<evidence type="ECO:0000256" key="1">
    <source>
        <dbReference type="ARBA" id="ARBA00023180"/>
    </source>
</evidence>
<dbReference type="GO" id="GO:0005615">
    <property type="term" value="C:extracellular space"/>
    <property type="evidence" value="ECO:0007669"/>
    <property type="project" value="TreeGrafter"/>
</dbReference>
<dbReference type="PANTHER" id="PTHR16675:SF237">
    <property type="entry name" value="MHC CLASS I ANTIGEN TRANSCRIPT VARIANT 1-RELATED"/>
    <property type="match status" value="1"/>
</dbReference>
<dbReference type="PANTHER" id="PTHR16675">
    <property type="entry name" value="MHC CLASS I-RELATED"/>
    <property type="match status" value="1"/>
</dbReference>
<dbReference type="SUPFAM" id="SSF54452">
    <property type="entry name" value="MHC antigen-recognition domain"/>
    <property type="match status" value="1"/>
</dbReference>
<feature type="chain" id="PRO_5018647519" description="Ig-like domain-containing protein" evidence="4">
    <location>
        <begin position="27"/>
        <end position="342"/>
    </location>
</feature>
<dbReference type="InterPro" id="IPR007110">
    <property type="entry name" value="Ig-like_dom"/>
</dbReference>
<keyword evidence="3" id="KW-1133">Transmembrane helix</keyword>
<evidence type="ECO:0000313" key="6">
    <source>
        <dbReference type="Ensembl" id="ENSCVAP00000001873.1"/>
    </source>
</evidence>
<dbReference type="Pfam" id="PF00129">
    <property type="entry name" value="MHC_I"/>
    <property type="match status" value="1"/>
</dbReference>
<reference evidence="6" key="1">
    <citation type="submission" date="2025-08" db="UniProtKB">
        <authorList>
            <consortium name="Ensembl"/>
        </authorList>
    </citation>
    <scope>IDENTIFICATION</scope>
</reference>
<dbReference type="InterPro" id="IPR037055">
    <property type="entry name" value="MHC_I-like_Ag-recog_sf"/>
</dbReference>
<keyword evidence="4" id="KW-0732">Signal</keyword>
<sequence length="342" mass="39549">MSQSRLPKNRMKIFLKFLLICHFASPEPHSLVYVLCGISGSSKLPEFFAYTIVDGVHIGSCENSTDIKPRTPWINKLFEGEPQHLQWLKNKCQNNWLIFQAAITTLKQRFNQSEGIHIYQRMNGCFWDDETEDFDAFNQYGYDGEDLIRFDLNTLTWVTPRHQTVITKHNWDTDSLFWKYALTEDCKRFLQLYLNYGRNTLQKSVHPSVSLLQKISSPVVTCHATGFYPERAMLYWRKNGEEIHEGVENGEILLNNDGTFQISVDLSVSSINEQDWNQYDCLFQFSGLEDKITTRLDRAMIKTNPGSSVEKHFVFTAGVLLLLTGLVSAAVVVWRRKNRNGL</sequence>